<dbReference type="Proteomes" id="UP000031599">
    <property type="component" value="Unassembled WGS sequence"/>
</dbReference>
<evidence type="ECO:0000313" key="1">
    <source>
        <dbReference type="EMBL" id="KIG16417.1"/>
    </source>
</evidence>
<accession>A0A0C2D8W3</accession>
<evidence type="ECO:0008006" key="3">
    <source>
        <dbReference type="Google" id="ProtNLM"/>
    </source>
</evidence>
<dbReference type="SUPFAM" id="SSF160631">
    <property type="entry name" value="SMI1/KNR4-like"/>
    <property type="match status" value="1"/>
</dbReference>
<comment type="caution">
    <text evidence="1">The sequence shown here is derived from an EMBL/GenBank/DDBJ whole genome shotgun (WGS) entry which is preliminary data.</text>
</comment>
<reference evidence="1 2" key="1">
    <citation type="submission" date="2014-12" db="EMBL/GenBank/DDBJ databases">
        <title>Genome assembly of Enhygromyxa salina DSM 15201.</title>
        <authorList>
            <person name="Sharma G."/>
            <person name="Subramanian S."/>
        </authorList>
    </citation>
    <scope>NUCLEOTIDE SEQUENCE [LARGE SCALE GENOMIC DNA]</scope>
    <source>
        <strain evidence="1 2">DSM 15201</strain>
    </source>
</reference>
<dbReference type="EMBL" id="JMCC02000038">
    <property type="protein sequence ID" value="KIG16417.1"/>
    <property type="molecule type" value="Genomic_DNA"/>
</dbReference>
<sequence>MRPHTPEVGHPGDMQINQLLALMRELEEIAPWWRGWSRPIDAAEVARFEVTHAITLPSGYRQVLEAIGDHAPLPARPGGAVLPLAEARALPTASAFLGPLCSPFPHSGAAAVEIAWDEISDDYEDPAWLRGCLPLAGAGCDESYVLVVTGPDRGRVWGVTPSGSPQLHPTGLEFTRWYQAELERGLAPARARVRELAALERRLADADDVDQEAAIALGRALLFEDRARAESLLEQAWARVGAGTRELDRAITELDLLTGRVDRLDAIAAQGDPWLRAHAAIGAVRAGDDQRGLEWFAGGGHPATLAPLVAGYHGLALWRSGQPERALEVLRAGATSLANVALAAKIQAELGEVEAARTSWQRVRLGLTHAPEQPPQRPQLASFIALATPELTEVDAALAGLSE</sequence>
<organism evidence="1 2">
    <name type="scientific">Enhygromyxa salina</name>
    <dbReference type="NCBI Taxonomy" id="215803"/>
    <lineage>
        <taxon>Bacteria</taxon>
        <taxon>Pseudomonadati</taxon>
        <taxon>Myxococcota</taxon>
        <taxon>Polyangia</taxon>
        <taxon>Nannocystales</taxon>
        <taxon>Nannocystaceae</taxon>
        <taxon>Enhygromyxa</taxon>
    </lineage>
</organism>
<gene>
    <name evidence="1" type="ORF">DB30_04461</name>
</gene>
<evidence type="ECO:0000313" key="2">
    <source>
        <dbReference type="Proteomes" id="UP000031599"/>
    </source>
</evidence>
<dbReference type="InterPro" id="IPR037883">
    <property type="entry name" value="Knr4/Smi1-like_sf"/>
</dbReference>
<proteinExistence type="predicted"/>
<name>A0A0C2D8W3_9BACT</name>
<dbReference type="AlphaFoldDB" id="A0A0C2D8W3"/>
<protein>
    <recommendedName>
        <fullName evidence="3">Knr4/Smi1-like domain-containing protein</fullName>
    </recommendedName>
</protein>